<organism evidence="2 3">
    <name type="scientific">Pseudomonas fluorescens</name>
    <dbReference type="NCBI Taxonomy" id="294"/>
    <lineage>
        <taxon>Bacteria</taxon>
        <taxon>Pseudomonadati</taxon>
        <taxon>Pseudomonadota</taxon>
        <taxon>Gammaproteobacteria</taxon>
        <taxon>Pseudomonadales</taxon>
        <taxon>Pseudomonadaceae</taxon>
        <taxon>Pseudomonas</taxon>
    </lineage>
</organism>
<sequence>MTARTPAENKAIVLEGFDTLFNRKDLTAAEHFWSPSYIQHSAHVPPGREGLFDLVAAGSPTLHYECQLAVAQGDFVMLHGRFSGLGQPTNWVVVDILRLENGVMVEHWDVIQDEATRESSAGGHPMFGDHFPGDAP</sequence>
<dbReference type="Proteomes" id="UP000033500">
    <property type="component" value="Unassembled WGS sequence"/>
</dbReference>
<evidence type="ECO:0008006" key="4">
    <source>
        <dbReference type="Google" id="ProtNLM"/>
    </source>
</evidence>
<name>A0A0F4TKE2_PSEFL</name>
<dbReference type="Pfam" id="PF07366">
    <property type="entry name" value="SnoaL"/>
    <property type="match status" value="1"/>
</dbReference>
<accession>A0A0F4TKE2</accession>
<evidence type="ECO:0000313" key="2">
    <source>
        <dbReference type="EMBL" id="KJZ44524.1"/>
    </source>
</evidence>
<dbReference type="PATRIC" id="fig|294.131.peg.285"/>
<dbReference type="GO" id="GO:0030638">
    <property type="term" value="P:polyketide metabolic process"/>
    <property type="evidence" value="ECO:0007669"/>
    <property type="project" value="InterPro"/>
</dbReference>
<dbReference type="RefSeq" id="WP_046046572.1">
    <property type="nucleotide sequence ID" value="NZ_LACD01000012.1"/>
</dbReference>
<protein>
    <recommendedName>
        <fullName evidence="4">SnoaL-like domain-containing protein</fullName>
    </recommendedName>
</protein>
<evidence type="ECO:0000256" key="1">
    <source>
        <dbReference type="SAM" id="MobiDB-lite"/>
    </source>
</evidence>
<comment type="caution">
    <text evidence="2">The sequence shown here is derived from an EMBL/GenBank/DDBJ whole genome shotgun (WGS) entry which is preliminary data.</text>
</comment>
<proteinExistence type="predicted"/>
<dbReference type="EMBL" id="LACD01000012">
    <property type="protein sequence ID" value="KJZ44524.1"/>
    <property type="molecule type" value="Genomic_DNA"/>
</dbReference>
<evidence type="ECO:0000313" key="3">
    <source>
        <dbReference type="Proteomes" id="UP000033500"/>
    </source>
</evidence>
<reference evidence="2 3" key="1">
    <citation type="submission" date="2015-03" db="EMBL/GenBank/DDBJ databases">
        <title>Comparative genomics of Pseudomonas insights into diversity of traits involved in vanlence and defense.</title>
        <authorList>
            <person name="Qin Y."/>
        </authorList>
    </citation>
    <scope>NUCLEOTIDE SEQUENCE [LARGE SCALE GENOMIC DNA]</scope>
    <source>
        <strain evidence="2 3">C3</strain>
    </source>
</reference>
<dbReference type="SUPFAM" id="SSF54427">
    <property type="entry name" value="NTF2-like"/>
    <property type="match status" value="1"/>
</dbReference>
<dbReference type="InterPro" id="IPR009959">
    <property type="entry name" value="Cyclase_SnoaL-like"/>
</dbReference>
<feature type="region of interest" description="Disordered" evidence="1">
    <location>
        <begin position="116"/>
        <end position="136"/>
    </location>
</feature>
<dbReference type="InterPro" id="IPR032710">
    <property type="entry name" value="NTF2-like_dom_sf"/>
</dbReference>
<dbReference type="AlphaFoldDB" id="A0A0F4TKE2"/>
<dbReference type="Gene3D" id="3.10.450.50">
    <property type="match status" value="1"/>
</dbReference>
<gene>
    <name evidence="2" type="ORF">VC34_11150</name>
</gene>